<dbReference type="EMBL" id="PVEM01000012">
    <property type="protein sequence ID" value="PTD04732.1"/>
    <property type="molecule type" value="Genomic_DNA"/>
</dbReference>
<name>A0A2T4GMC9_FUSCU</name>
<evidence type="ECO:0000313" key="2">
    <source>
        <dbReference type="Proteomes" id="UP000241587"/>
    </source>
</evidence>
<organism evidence="1 2">
    <name type="scientific">Fusarium culmorum</name>
    <dbReference type="NCBI Taxonomy" id="5516"/>
    <lineage>
        <taxon>Eukaryota</taxon>
        <taxon>Fungi</taxon>
        <taxon>Dikarya</taxon>
        <taxon>Ascomycota</taxon>
        <taxon>Pezizomycotina</taxon>
        <taxon>Sordariomycetes</taxon>
        <taxon>Hypocreomycetidae</taxon>
        <taxon>Hypocreales</taxon>
        <taxon>Nectriaceae</taxon>
        <taxon>Fusarium</taxon>
    </lineage>
</organism>
<accession>A0A2T4GMC9</accession>
<proteinExistence type="predicted"/>
<dbReference type="AlphaFoldDB" id="A0A2T4GMC9"/>
<comment type="caution">
    <text evidence="1">The sequence shown here is derived from an EMBL/GenBank/DDBJ whole genome shotgun (WGS) entry which is preliminary data.</text>
</comment>
<dbReference type="Proteomes" id="UP000241587">
    <property type="component" value="Unassembled WGS sequence"/>
</dbReference>
<sequence length="86" mass="9303">SGFLSRPSGGAVQVAQLLHLGLAAPDYDSLSEHDLPNLPTVHFCLLMSGYPRFRRLSVAGDPTNTISVRLKDPPRCVGAHLTPMHK</sequence>
<keyword evidence="2" id="KW-1185">Reference proteome</keyword>
<feature type="non-terminal residue" evidence="1">
    <location>
        <position position="1"/>
    </location>
</feature>
<feature type="non-terminal residue" evidence="1">
    <location>
        <position position="86"/>
    </location>
</feature>
<reference evidence="1 2" key="1">
    <citation type="submission" date="2018-02" db="EMBL/GenBank/DDBJ databases">
        <title>Fusarium culmorum secondary metabolites in fungal-bacterial-plant interactions.</title>
        <authorList>
            <person name="Schmidt R."/>
        </authorList>
    </citation>
    <scope>NUCLEOTIDE SEQUENCE [LARGE SCALE GENOMIC DNA]</scope>
    <source>
        <strain evidence="1 2">PV</strain>
    </source>
</reference>
<dbReference type="OMA" id="KDPPRCV"/>
<dbReference type="OrthoDB" id="10309448at2759"/>
<evidence type="ECO:0000313" key="1">
    <source>
        <dbReference type="EMBL" id="PTD04732.1"/>
    </source>
</evidence>
<protein>
    <submittedName>
        <fullName evidence="1">Uncharacterized protein</fullName>
    </submittedName>
</protein>
<gene>
    <name evidence="1" type="ORF">FCULG_00000712</name>
</gene>